<name>A0ABD3GNJ9_9MARC</name>
<dbReference type="EMBL" id="JBJQOH010000007">
    <property type="protein sequence ID" value="KAL3680758.1"/>
    <property type="molecule type" value="Genomic_DNA"/>
</dbReference>
<protein>
    <recommendedName>
        <fullName evidence="1">Protein kinase domain-containing protein</fullName>
    </recommendedName>
</protein>
<evidence type="ECO:0000313" key="3">
    <source>
        <dbReference type="Proteomes" id="UP001633002"/>
    </source>
</evidence>
<accession>A0ABD3GNJ9</accession>
<evidence type="ECO:0000259" key="1">
    <source>
        <dbReference type="PROSITE" id="PS50011"/>
    </source>
</evidence>
<proteinExistence type="predicted"/>
<dbReference type="InterPro" id="IPR052751">
    <property type="entry name" value="Plant_MAPKKK"/>
</dbReference>
<comment type="caution">
    <text evidence="2">The sequence shown here is derived from an EMBL/GenBank/DDBJ whole genome shotgun (WGS) entry which is preliminary data.</text>
</comment>
<dbReference type="Gene3D" id="1.10.510.10">
    <property type="entry name" value="Transferase(Phosphotransferase) domain 1"/>
    <property type="match status" value="1"/>
</dbReference>
<dbReference type="Proteomes" id="UP001633002">
    <property type="component" value="Unassembled WGS sequence"/>
</dbReference>
<gene>
    <name evidence="2" type="ORF">R1sor_023714</name>
</gene>
<dbReference type="InterPro" id="IPR000719">
    <property type="entry name" value="Prot_kinase_dom"/>
</dbReference>
<dbReference type="Pfam" id="PF00069">
    <property type="entry name" value="Pkinase"/>
    <property type="match status" value="1"/>
</dbReference>
<dbReference type="PANTHER" id="PTHR48011">
    <property type="entry name" value="CCR4-NOT TRANSCRIPTIONAL COMPLEX SUBUNIT CAF120-RELATED"/>
    <property type="match status" value="1"/>
</dbReference>
<dbReference type="PANTHER" id="PTHR48011:SF4">
    <property type="entry name" value="MITOGEN-ACTIVATED PROTEIN KINASE KINASE KINASE 19"/>
    <property type="match status" value="1"/>
</dbReference>
<dbReference type="AlphaFoldDB" id="A0ABD3GNJ9"/>
<keyword evidence="3" id="KW-1185">Reference proteome</keyword>
<evidence type="ECO:0000313" key="2">
    <source>
        <dbReference type="EMBL" id="KAL3680758.1"/>
    </source>
</evidence>
<dbReference type="SMART" id="SM00220">
    <property type="entry name" value="S_TKc"/>
    <property type="match status" value="1"/>
</dbReference>
<feature type="domain" description="Protein kinase" evidence="1">
    <location>
        <begin position="27"/>
        <end position="329"/>
    </location>
</feature>
<organism evidence="2 3">
    <name type="scientific">Riccia sorocarpa</name>
    <dbReference type="NCBI Taxonomy" id="122646"/>
    <lineage>
        <taxon>Eukaryota</taxon>
        <taxon>Viridiplantae</taxon>
        <taxon>Streptophyta</taxon>
        <taxon>Embryophyta</taxon>
        <taxon>Marchantiophyta</taxon>
        <taxon>Marchantiopsida</taxon>
        <taxon>Marchantiidae</taxon>
        <taxon>Marchantiales</taxon>
        <taxon>Ricciaceae</taxon>
        <taxon>Riccia</taxon>
    </lineage>
</organism>
<dbReference type="InterPro" id="IPR011009">
    <property type="entry name" value="Kinase-like_dom_sf"/>
</dbReference>
<dbReference type="PROSITE" id="PS50011">
    <property type="entry name" value="PROTEIN_KINASE_DOM"/>
    <property type="match status" value="1"/>
</dbReference>
<reference evidence="2 3" key="1">
    <citation type="submission" date="2024-09" db="EMBL/GenBank/DDBJ databases">
        <title>Chromosome-scale assembly of Riccia sorocarpa.</title>
        <authorList>
            <person name="Paukszto L."/>
        </authorList>
    </citation>
    <scope>NUCLEOTIDE SEQUENCE [LARGE SCALE GENOMIC DNA]</scope>
    <source>
        <strain evidence="2">LP-2024</strain>
        <tissue evidence="2">Aerial parts of the thallus</tissue>
    </source>
</reference>
<sequence>MIRCSSFTRDKIATLNRTHRCPVDRVGRELDVTMSGPGEPVTRVAKTWVRNGILKEKLSKSTIYLCTSLENNQRFISKTIDAHELEPRTMIEMERRLYQKYKPIESPYFPKYLGFNLELKCPETDGTDVCNLLLEWVPRGSLKIFLRRQKHVLDEKIITVFCRDILRGLAYLHSQGKVHGDIKCSNILVGDKNLKICDLGKGKVQEDGELYLQPKRGQNPFRKRVYTTGSDGYMAPEVEDEIAQGPKADIYALGCTLVEMATGFPPQKVPRIYTSEDPKDNDPSNGIPKSTLHIQTFFSPEFHDFLDACLAAHPDCRLSAESALQHPWFHKFPLEYPIKTKQSEASE</sequence>
<dbReference type="SUPFAM" id="SSF56112">
    <property type="entry name" value="Protein kinase-like (PK-like)"/>
    <property type="match status" value="1"/>
</dbReference>